<dbReference type="InterPro" id="IPR029063">
    <property type="entry name" value="SAM-dependent_MTases_sf"/>
</dbReference>
<feature type="domain" description="SAM-dependent MTase RsmB/NOP-type" evidence="7">
    <location>
        <begin position="128"/>
        <end position="433"/>
    </location>
</feature>
<dbReference type="PANTHER" id="PTHR22807:SF4">
    <property type="entry name" value="28S RRNA (CYTOSINE-C(5))-METHYLTRANSFERASE"/>
    <property type="match status" value="1"/>
</dbReference>
<dbReference type="Gene3D" id="3.40.50.150">
    <property type="entry name" value="Vaccinia Virus protein VP39"/>
    <property type="match status" value="1"/>
</dbReference>
<evidence type="ECO:0000256" key="6">
    <source>
        <dbReference type="SAM" id="MobiDB-lite"/>
    </source>
</evidence>
<feature type="active site" description="Nucleophile" evidence="5">
    <location>
        <position position="364"/>
    </location>
</feature>
<evidence type="ECO:0000259" key="7">
    <source>
        <dbReference type="PROSITE" id="PS51686"/>
    </source>
</evidence>
<gene>
    <name evidence="8" type="primary">Nsun5</name>
    <name evidence="8" type="ORF">Bhyg_11205</name>
</gene>
<evidence type="ECO:0000313" key="8">
    <source>
        <dbReference type="EMBL" id="KAJ6638470.1"/>
    </source>
</evidence>
<dbReference type="Gene3D" id="3.30.70.1170">
    <property type="entry name" value="Sun protein, domain 3"/>
    <property type="match status" value="1"/>
</dbReference>
<feature type="compositionally biased region" description="Basic residues" evidence="6">
    <location>
        <begin position="516"/>
        <end position="525"/>
    </location>
</feature>
<dbReference type="Proteomes" id="UP001151699">
    <property type="component" value="Chromosome X"/>
</dbReference>
<evidence type="ECO:0000256" key="2">
    <source>
        <dbReference type="ARBA" id="ARBA00022679"/>
    </source>
</evidence>
<name>A0A9Q0MV42_9DIPT</name>
<feature type="binding site" evidence="5">
    <location>
        <position position="294"/>
    </location>
    <ligand>
        <name>S-adenosyl-L-methionine</name>
        <dbReference type="ChEBI" id="CHEBI:59789"/>
    </ligand>
</feature>
<dbReference type="GO" id="GO:0008173">
    <property type="term" value="F:RNA methyltransferase activity"/>
    <property type="evidence" value="ECO:0007669"/>
    <property type="project" value="InterPro"/>
</dbReference>
<dbReference type="InterPro" id="IPR048889">
    <property type="entry name" value="NSUN5_RCM1_N"/>
</dbReference>
<keyword evidence="3 5" id="KW-0949">S-adenosyl-L-methionine</keyword>
<dbReference type="PANTHER" id="PTHR22807">
    <property type="entry name" value="NOP2 YEAST -RELATED NOL1/NOP2/FMU SUN DOMAIN-CONTAINING"/>
    <property type="match status" value="1"/>
</dbReference>
<organism evidence="8 9">
    <name type="scientific">Pseudolycoriella hygida</name>
    <dbReference type="NCBI Taxonomy" id="35572"/>
    <lineage>
        <taxon>Eukaryota</taxon>
        <taxon>Metazoa</taxon>
        <taxon>Ecdysozoa</taxon>
        <taxon>Arthropoda</taxon>
        <taxon>Hexapoda</taxon>
        <taxon>Insecta</taxon>
        <taxon>Pterygota</taxon>
        <taxon>Neoptera</taxon>
        <taxon>Endopterygota</taxon>
        <taxon>Diptera</taxon>
        <taxon>Nematocera</taxon>
        <taxon>Sciaroidea</taxon>
        <taxon>Sciaridae</taxon>
        <taxon>Pseudolycoriella</taxon>
    </lineage>
</organism>
<proteinExistence type="inferred from homology"/>
<keyword evidence="2 5" id="KW-0808">Transferase</keyword>
<dbReference type="PRINTS" id="PR02008">
    <property type="entry name" value="RCMTFAMILY"/>
</dbReference>
<dbReference type="Pfam" id="PF21148">
    <property type="entry name" value="NSUN5_fdxn-like"/>
    <property type="match status" value="1"/>
</dbReference>
<dbReference type="OrthoDB" id="435282at2759"/>
<reference evidence="8" key="1">
    <citation type="submission" date="2022-07" db="EMBL/GenBank/DDBJ databases">
        <authorList>
            <person name="Trinca V."/>
            <person name="Uliana J.V.C."/>
            <person name="Torres T.T."/>
            <person name="Ward R.J."/>
            <person name="Monesi N."/>
        </authorList>
    </citation>
    <scope>NUCLEOTIDE SEQUENCE</scope>
    <source>
        <strain evidence="8">HSMRA1968</strain>
        <tissue evidence="8">Whole embryos</tissue>
    </source>
</reference>
<feature type="compositionally biased region" description="Basic residues" evidence="6">
    <location>
        <begin position="575"/>
        <end position="588"/>
    </location>
</feature>
<evidence type="ECO:0000256" key="4">
    <source>
        <dbReference type="ARBA" id="ARBA00022884"/>
    </source>
</evidence>
<dbReference type="SUPFAM" id="SSF53335">
    <property type="entry name" value="S-adenosyl-L-methionine-dependent methyltransferases"/>
    <property type="match status" value="1"/>
</dbReference>
<dbReference type="InterPro" id="IPR023267">
    <property type="entry name" value="RCMT"/>
</dbReference>
<comment type="caution">
    <text evidence="8">The sequence shown here is derived from an EMBL/GenBank/DDBJ whole genome shotgun (WGS) entry which is preliminary data.</text>
</comment>
<dbReference type="GO" id="GO:0003723">
    <property type="term" value="F:RNA binding"/>
    <property type="evidence" value="ECO:0007669"/>
    <property type="project" value="UniProtKB-UniRule"/>
</dbReference>
<keyword evidence="1 5" id="KW-0489">Methyltransferase</keyword>
<keyword evidence="4 5" id="KW-0694">RNA-binding</keyword>
<dbReference type="AlphaFoldDB" id="A0A9Q0MV42"/>
<accession>A0A9Q0MV42</accession>
<sequence length="588" mass="66801">MEGKFNHSIKVPNQYKKAAKLLKQTFESGQSVKGQIFEQKHVLTNRLYALVAKISKNKAKLDVLIERSSILRNEPRLDKYICLVLMTELLFGAKKLNGESKPVVCVRGYESKFHEILNEIDNDPKNSIIQQIDVVKPRYVRVNTNLLSRADALDLFVKDGWNEIVGEFNDYDKFLEVVRNLGDYDFVSDMHVKNLFVFPASSKQYWAKYVASGEKKFILQDKASCLPVTLLDPPKGSIILDMCAAPGMKTTHLAAHIRNKGKIYAVERDERRYETLSEYVNGTQSSCVAPIKLDALLLDDDLVRNVEYILVDPSCSGSGMTGRLFHTTEKDLDRLAKLTGLQSRMLSHAMRAFTRAKKIVYSTCSIHPEENEKVVQECLEMCPDWQLIKPIAFAETWKHFGSPKFKHIGKKCVYAKSEVDLTDGFFVAIFEREIDLTKPIQPYSRNDETWKKKYPTETTVDIENTKPITDESVDLTTDDVESKETATGKDCTNGQKEGVPDDSVEISEKSVEKLTKKSKKKKKRSSEHEEGNVSDQVSEKTHDGKSKKKRKRKAVDEVSKSPIIDDTVDADSEKVKKKKKKKHDNNSA</sequence>
<comment type="caution">
    <text evidence="5">Lacks conserved residue(s) required for the propagation of feature annotation.</text>
</comment>
<evidence type="ECO:0000256" key="3">
    <source>
        <dbReference type="ARBA" id="ARBA00022691"/>
    </source>
</evidence>
<dbReference type="InterPro" id="IPR049560">
    <property type="entry name" value="MeTrfase_RsmB-F_NOP2_cat"/>
</dbReference>
<feature type="binding site" evidence="5">
    <location>
        <position position="267"/>
    </location>
    <ligand>
        <name>S-adenosyl-L-methionine</name>
        <dbReference type="ChEBI" id="CHEBI:59789"/>
    </ligand>
</feature>
<feature type="region of interest" description="Disordered" evidence="6">
    <location>
        <begin position="461"/>
        <end position="588"/>
    </location>
</feature>
<protein>
    <submittedName>
        <fullName evidence="8">28S rRNA (Cytosine-C(5))-methyltransferase</fullName>
    </submittedName>
</protein>
<dbReference type="PROSITE" id="PS51686">
    <property type="entry name" value="SAM_MT_RSMB_NOP"/>
    <property type="match status" value="1"/>
</dbReference>
<feature type="binding site" evidence="5">
    <location>
        <position position="312"/>
    </location>
    <ligand>
        <name>S-adenosyl-L-methionine</name>
        <dbReference type="ChEBI" id="CHEBI:59789"/>
    </ligand>
</feature>
<dbReference type="InterPro" id="IPR001678">
    <property type="entry name" value="MeTrfase_RsmB-F_NOP2_dom"/>
</dbReference>
<dbReference type="GO" id="GO:0005730">
    <property type="term" value="C:nucleolus"/>
    <property type="evidence" value="ECO:0007669"/>
    <property type="project" value="TreeGrafter"/>
</dbReference>
<dbReference type="Pfam" id="PF21153">
    <property type="entry name" value="NSUN5_N"/>
    <property type="match status" value="1"/>
</dbReference>
<feature type="compositionally biased region" description="Basic and acidic residues" evidence="6">
    <location>
        <begin position="506"/>
        <end position="515"/>
    </location>
</feature>
<dbReference type="GO" id="GO:0070475">
    <property type="term" value="P:rRNA base methylation"/>
    <property type="evidence" value="ECO:0007669"/>
    <property type="project" value="TreeGrafter"/>
</dbReference>
<evidence type="ECO:0000313" key="9">
    <source>
        <dbReference type="Proteomes" id="UP001151699"/>
    </source>
</evidence>
<dbReference type="Pfam" id="PF01189">
    <property type="entry name" value="Methyltr_RsmB-F"/>
    <property type="match status" value="1"/>
</dbReference>
<feature type="compositionally biased region" description="Basic and acidic residues" evidence="6">
    <location>
        <begin position="526"/>
        <end position="544"/>
    </location>
</feature>
<evidence type="ECO:0000256" key="1">
    <source>
        <dbReference type="ARBA" id="ARBA00022603"/>
    </source>
</evidence>
<comment type="similarity">
    <text evidence="5">Belongs to the class I-like SAM-binding methyltransferase superfamily. RsmB/NOP family.</text>
</comment>
<evidence type="ECO:0000256" key="5">
    <source>
        <dbReference type="PROSITE-ProRule" id="PRU01023"/>
    </source>
</evidence>
<keyword evidence="9" id="KW-1185">Reference proteome</keyword>
<dbReference type="InterPro" id="IPR049561">
    <property type="entry name" value="NSUN5_7_fdxn-like"/>
</dbReference>
<dbReference type="EMBL" id="WJQU01000003">
    <property type="protein sequence ID" value="KAJ6638470.1"/>
    <property type="molecule type" value="Genomic_DNA"/>
</dbReference>